<protein>
    <submittedName>
        <fullName evidence="1">Uncharacterized protein</fullName>
    </submittedName>
</protein>
<sequence>MLSKYYKYFGVGKQWETLKLELALTHNCLLQKNNLVPASLALMKTWNHHSPPYYCYLVHPKRTALNAKVIMLLEVLDLRTYNRGGYLNYPYSTAIDVTQPAHFGNELYTPFIFGNSYKSGELKDIWSLDSFSTSSGDKAKAAVQVQKSGKPIFGAKYNVIHNIVAWRCRVVMHPYILIRTKTILVTLFALEETIGKSLN</sequence>
<accession>A0A2P6N519</accession>
<gene>
    <name evidence="1" type="ORF">PROFUN_13123</name>
</gene>
<keyword evidence="2" id="KW-1185">Reference proteome</keyword>
<proteinExistence type="predicted"/>
<evidence type="ECO:0000313" key="1">
    <source>
        <dbReference type="EMBL" id="PRP79045.1"/>
    </source>
</evidence>
<dbReference type="InParanoid" id="A0A2P6N519"/>
<comment type="caution">
    <text evidence="1">The sequence shown here is derived from an EMBL/GenBank/DDBJ whole genome shotgun (WGS) entry which is preliminary data.</text>
</comment>
<evidence type="ECO:0000313" key="2">
    <source>
        <dbReference type="Proteomes" id="UP000241769"/>
    </source>
</evidence>
<dbReference type="AlphaFoldDB" id="A0A2P6N519"/>
<organism evidence="1 2">
    <name type="scientific">Planoprotostelium fungivorum</name>
    <dbReference type="NCBI Taxonomy" id="1890364"/>
    <lineage>
        <taxon>Eukaryota</taxon>
        <taxon>Amoebozoa</taxon>
        <taxon>Evosea</taxon>
        <taxon>Variosea</taxon>
        <taxon>Cavosteliida</taxon>
        <taxon>Cavosteliaceae</taxon>
        <taxon>Planoprotostelium</taxon>
    </lineage>
</organism>
<name>A0A2P6N519_9EUKA</name>
<dbReference type="EMBL" id="MDYQ01000199">
    <property type="protein sequence ID" value="PRP79045.1"/>
    <property type="molecule type" value="Genomic_DNA"/>
</dbReference>
<dbReference type="Proteomes" id="UP000241769">
    <property type="component" value="Unassembled WGS sequence"/>
</dbReference>
<reference evidence="1 2" key="1">
    <citation type="journal article" date="2018" name="Genome Biol. Evol.">
        <title>Multiple Roots of Fruiting Body Formation in Amoebozoa.</title>
        <authorList>
            <person name="Hillmann F."/>
            <person name="Forbes G."/>
            <person name="Novohradska S."/>
            <person name="Ferling I."/>
            <person name="Riege K."/>
            <person name="Groth M."/>
            <person name="Westermann M."/>
            <person name="Marz M."/>
            <person name="Spaller T."/>
            <person name="Winckler T."/>
            <person name="Schaap P."/>
            <person name="Glockner G."/>
        </authorList>
    </citation>
    <scope>NUCLEOTIDE SEQUENCE [LARGE SCALE GENOMIC DNA]</scope>
    <source>
        <strain evidence="1 2">Jena</strain>
    </source>
</reference>